<keyword evidence="2" id="KW-1185">Reference proteome</keyword>
<comment type="caution">
    <text evidence="1">The sequence shown here is derived from an EMBL/GenBank/DDBJ whole genome shotgun (WGS) entry which is preliminary data.</text>
</comment>
<organism evidence="1 2">
    <name type="scientific">Hydnum rufescens UP504</name>
    <dbReference type="NCBI Taxonomy" id="1448309"/>
    <lineage>
        <taxon>Eukaryota</taxon>
        <taxon>Fungi</taxon>
        <taxon>Dikarya</taxon>
        <taxon>Basidiomycota</taxon>
        <taxon>Agaricomycotina</taxon>
        <taxon>Agaricomycetes</taxon>
        <taxon>Cantharellales</taxon>
        <taxon>Hydnaceae</taxon>
        <taxon>Hydnum</taxon>
    </lineage>
</organism>
<evidence type="ECO:0000313" key="2">
    <source>
        <dbReference type="Proteomes" id="UP000886523"/>
    </source>
</evidence>
<evidence type="ECO:0000313" key="1">
    <source>
        <dbReference type="EMBL" id="KAF9503743.1"/>
    </source>
</evidence>
<name>A0A9P6ADK2_9AGAM</name>
<dbReference type="AlphaFoldDB" id="A0A9P6ADK2"/>
<proteinExistence type="predicted"/>
<gene>
    <name evidence="1" type="ORF">BS47DRAFT_1374462</name>
</gene>
<accession>A0A9P6ADK2</accession>
<reference evidence="1" key="1">
    <citation type="journal article" date="2020" name="Nat. Commun.">
        <title>Large-scale genome sequencing of mycorrhizal fungi provides insights into the early evolution of symbiotic traits.</title>
        <authorList>
            <person name="Miyauchi S."/>
            <person name="Kiss E."/>
            <person name="Kuo A."/>
            <person name="Drula E."/>
            <person name="Kohler A."/>
            <person name="Sanchez-Garcia M."/>
            <person name="Morin E."/>
            <person name="Andreopoulos B."/>
            <person name="Barry K.W."/>
            <person name="Bonito G."/>
            <person name="Buee M."/>
            <person name="Carver A."/>
            <person name="Chen C."/>
            <person name="Cichocki N."/>
            <person name="Clum A."/>
            <person name="Culley D."/>
            <person name="Crous P.W."/>
            <person name="Fauchery L."/>
            <person name="Girlanda M."/>
            <person name="Hayes R.D."/>
            <person name="Keri Z."/>
            <person name="LaButti K."/>
            <person name="Lipzen A."/>
            <person name="Lombard V."/>
            <person name="Magnuson J."/>
            <person name="Maillard F."/>
            <person name="Murat C."/>
            <person name="Nolan M."/>
            <person name="Ohm R.A."/>
            <person name="Pangilinan J."/>
            <person name="Pereira M.F."/>
            <person name="Perotto S."/>
            <person name="Peter M."/>
            <person name="Pfister S."/>
            <person name="Riley R."/>
            <person name="Sitrit Y."/>
            <person name="Stielow J.B."/>
            <person name="Szollosi G."/>
            <person name="Zifcakova L."/>
            <person name="Stursova M."/>
            <person name="Spatafora J.W."/>
            <person name="Tedersoo L."/>
            <person name="Vaario L.M."/>
            <person name="Yamada A."/>
            <person name="Yan M."/>
            <person name="Wang P."/>
            <person name="Xu J."/>
            <person name="Bruns T."/>
            <person name="Baldrian P."/>
            <person name="Vilgalys R."/>
            <person name="Dunand C."/>
            <person name="Henrissat B."/>
            <person name="Grigoriev I.V."/>
            <person name="Hibbett D."/>
            <person name="Nagy L.G."/>
            <person name="Martin F.M."/>
        </authorList>
    </citation>
    <scope>NUCLEOTIDE SEQUENCE</scope>
    <source>
        <strain evidence="1">UP504</strain>
    </source>
</reference>
<dbReference type="Proteomes" id="UP000886523">
    <property type="component" value="Unassembled WGS sequence"/>
</dbReference>
<dbReference type="OrthoDB" id="6511194at2759"/>
<sequence length="262" mass="29819">MVADFVLADYGWLCSPDGSCTALICKGFFTNDDIIAQASWAMDILDKYYPNEQHVLAFDNVMTHSKHPNDALSVTWMPKNMPKPPWNFLVEVTKYDDSGKTVLDSNSHLVNEKQQMCNSKFPDGSPQSLYFPPGHEHAGQFQGMVRTLEEQGIDTKGLKAHQKSRPEELAAQHGFEVSFYPCFHCECNFIESNWGYAKQIYHQYPESSDEKTLEQNVLNALESVPLISMCCFFTHSLQFMYAYHKGLNGAQAAWVNKKYHGH</sequence>
<protein>
    <submittedName>
        <fullName evidence="1">Uncharacterized protein</fullName>
    </submittedName>
</protein>
<dbReference type="EMBL" id="MU129307">
    <property type="protein sequence ID" value="KAF9503743.1"/>
    <property type="molecule type" value="Genomic_DNA"/>
</dbReference>